<dbReference type="RefSeq" id="WP_073479030.1">
    <property type="nucleotide sequence ID" value="NZ_FQZU01000062.1"/>
</dbReference>
<dbReference type="EMBL" id="FQZU01000062">
    <property type="protein sequence ID" value="SHL35409.1"/>
    <property type="molecule type" value="Genomic_DNA"/>
</dbReference>
<dbReference type="OrthoDB" id="6885393at2"/>
<name>A0A1M6ZYF2_9BACT</name>
<feature type="transmembrane region" description="Helical" evidence="1">
    <location>
        <begin position="101"/>
        <end position="120"/>
    </location>
</feature>
<feature type="transmembrane region" description="Helical" evidence="1">
    <location>
        <begin position="40"/>
        <end position="60"/>
    </location>
</feature>
<protein>
    <submittedName>
        <fullName evidence="2">Uncharacterized protein</fullName>
    </submittedName>
</protein>
<evidence type="ECO:0000313" key="3">
    <source>
        <dbReference type="Proteomes" id="UP000183994"/>
    </source>
</evidence>
<keyword evidence="1" id="KW-0812">Transmembrane</keyword>
<accession>A0A1M6ZYF2</accession>
<proteinExistence type="predicted"/>
<evidence type="ECO:0000256" key="1">
    <source>
        <dbReference type="SAM" id="Phobius"/>
    </source>
</evidence>
<gene>
    <name evidence="2" type="ORF">SAMN02745216_05059</name>
</gene>
<reference evidence="3" key="1">
    <citation type="submission" date="2016-11" db="EMBL/GenBank/DDBJ databases">
        <authorList>
            <person name="Varghese N."/>
            <person name="Submissions S."/>
        </authorList>
    </citation>
    <scope>NUCLEOTIDE SEQUENCE [LARGE SCALE GENOMIC DNA]</scope>
    <source>
        <strain evidence="3">DSM 16219</strain>
    </source>
</reference>
<dbReference type="AlphaFoldDB" id="A0A1M6ZYF2"/>
<evidence type="ECO:0000313" key="2">
    <source>
        <dbReference type="EMBL" id="SHL35409.1"/>
    </source>
</evidence>
<organism evidence="2 3">
    <name type="scientific">Desulfatibacillum alkenivorans DSM 16219</name>
    <dbReference type="NCBI Taxonomy" id="1121393"/>
    <lineage>
        <taxon>Bacteria</taxon>
        <taxon>Pseudomonadati</taxon>
        <taxon>Thermodesulfobacteriota</taxon>
        <taxon>Desulfobacteria</taxon>
        <taxon>Desulfobacterales</taxon>
        <taxon>Desulfatibacillaceae</taxon>
        <taxon>Desulfatibacillum</taxon>
    </lineage>
</organism>
<keyword evidence="1" id="KW-1133">Transmembrane helix</keyword>
<feature type="transmembrane region" description="Helical" evidence="1">
    <location>
        <begin position="69"/>
        <end position="89"/>
    </location>
</feature>
<keyword evidence="3" id="KW-1185">Reference proteome</keyword>
<dbReference type="Proteomes" id="UP000183994">
    <property type="component" value="Unassembled WGS sequence"/>
</dbReference>
<keyword evidence="1" id="KW-0472">Membrane</keyword>
<dbReference type="Pfam" id="PF20460">
    <property type="entry name" value="DUF6713"/>
    <property type="match status" value="1"/>
</dbReference>
<sequence>MAADILFYCGLSLLFAHELDAIHRHEWRMFPGLSRLREEVAYPAFALAHIPLFLLLLILAGHPSDTVQFWFQAVVDGFLVVHLGLHLLLKGHDKNEFANPVSRLIIGSAALIGFFHLIIITI</sequence>
<dbReference type="InterPro" id="IPR046559">
    <property type="entry name" value="DUF6713"/>
</dbReference>